<dbReference type="GO" id="GO:0015081">
    <property type="term" value="F:sodium ion transmembrane transporter activity"/>
    <property type="evidence" value="ECO:0007669"/>
    <property type="project" value="InterPro"/>
</dbReference>
<evidence type="ECO:0000313" key="7">
    <source>
        <dbReference type="EMBL" id="MBR0599130.1"/>
    </source>
</evidence>
<keyword evidence="5 6" id="KW-0472">Membrane</keyword>
<dbReference type="EMBL" id="JAGSND010000010">
    <property type="protein sequence ID" value="MBR0599130.1"/>
    <property type="molecule type" value="Genomic_DNA"/>
</dbReference>
<keyword evidence="4 6" id="KW-1133">Transmembrane helix</keyword>
<reference evidence="7" key="2">
    <citation type="submission" date="2021-04" db="EMBL/GenBank/DDBJ databases">
        <authorList>
            <person name="Liu J."/>
        </authorList>
    </citation>
    <scope>NUCLEOTIDE SEQUENCE</scope>
    <source>
        <strain evidence="7">BAD-6</strain>
    </source>
</reference>
<keyword evidence="3 6" id="KW-0812">Transmembrane</keyword>
<evidence type="ECO:0000256" key="1">
    <source>
        <dbReference type="ARBA" id="ARBA00004236"/>
    </source>
</evidence>
<dbReference type="RefSeq" id="WP_227019263.1">
    <property type="nucleotide sequence ID" value="NZ_JAGSND010000010.1"/>
</dbReference>
<name>A0A8J7W4N9_9FIRM</name>
<protein>
    <submittedName>
        <fullName evidence="7">OadG family protein</fullName>
    </submittedName>
</protein>
<dbReference type="InterPro" id="IPR005899">
    <property type="entry name" value="Na_pump_deCOase"/>
</dbReference>
<evidence type="ECO:0000256" key="4">
    <source>
        <dbReference type="ARBA" id="ARBA00022989"/>
    </source>
</evidence>
<evidence type="ECO:0000256" key="5">
    <source>
        <dbReference type="ARBA" id="ARBA00023136"/>
    </source>
</evidence>
<evidence type="ECO:0000256" key="2">
    <source>
        <dbReference type="ARBA" id="ARBA00022475"/>
    </source>
</evidence>
<evidence type="ECO:0000256" key="3">
    <source>
        <dbReference type="ARBA" id="ARBA00022692"/>
    </source>
</evidence>
<accession>A0A8J7W4N9</accession>
<organism evidence="7 8">
    <name type="scientific">Sinanaerobacter chloroacetimidivorans</name>
    <dbReference type="NCBI Taxonomy" id="2818044"/>
    <lineage>
        <taxon>Bacteria</taxon>
        <taxon>Bacillati</taxon>
        <taxon>Bacillota</taxon>
        <taxon>Clostridia</taxon>
        <taxon>Peptostreptococcales</taxon>
        <taxon>Anaerovoracaceae</taxon>
        <taxon>Sinanaerobacter</taxon>
    </lineage>
</organism>
<dbReference type="GO" id="GO:0005886">
    <property type="term" value="C:plasma membrane"/>
    <property type="evidence" value="ECO:0007669"/>
    <property type="project" value="UniProtKB-SubCell"/>
</dbReference>
<dbReference type="Pfam" id="PF04277">
    <property type="entry name" value="OAD_gamma"/>
    <property type="match status" value="1"/>
</dbReference>
<gene>
    <name evidence="7" type="ORF">KCX82_14670</name>
</gene>
<reference evidence="7" key="1">
    <citation type="submission" date="2021-04" db="EMBL/GenBank/DDBJ databases">
        <title>Sinoanaerobacter chloroacetimidivorans sp. nov., an obligate anaerobic bacterium isolated from anaerobic sludge.</title>
        <authorList>
            <person name="Bao Y."/>
        </authorList>
    </citation>
    <scope>NUCLEOTIDE SEQUENCE</scope>
    <source>
        <strain evidence="7">BAD-6</strain>
    </source>
</reference>
<sequence length="148" mass="15299">MNELSIMERFADPVLFEQLSKGELVQGALITTMMGMGITFVVLTLLWGVIAAVTKVINGTEKKNSGSTPLAAPAAVPAAAVQNTAPAAPATAEIGAEIIAVITAAIAAMENQSSTSNQLIIRKISRVSGNSTSWSRAGAADCIESRKI</sequence>
<comment type="caution">
    <text evidence="7">The sequence shown here is derived from an EMBL/GenBank/DDBJ whole genome shotgun (WGS) entry which is preliminary data.</text>
</comment>
<proteinExistence type="predicted"/>
<keyword evidence="2" id="KW-1003">Cell membrane</keyword>
<evidence type="ECO:0000313" key="8">
    <source>
        <dbReference type="Proteomes" id="UP000675664"/>
    </source>
</evidence>
<comment type="subcellular location">
    <subcellularLocation>
        <location evidence="1">Cell membrane</location>
    </subcellularLocation>
</comment>
<dbReference type="GO" id="GO:0036376">
    <property type="term" value="P:sodium ion export across plasma membrane"/>
    <property type="evidence" value="ECO:0007669"/>
    <property type="project" value="InterPro"/>
</dbReference>
<feature type="transmembrane region" description="Helical" evidence="6">
    <location>
        <begin position="28"/>
        <end position="53"/>
    </location>
</feature>
<dbReference type="NCBIfam" id="TIGR01195">
    <property type="entry name" value="oadG_fam"/>
    <property type="match status" value="1"/>
</dbReference>
<keyword evidence="8" id="KW-1185">Reference proteome</keyword>
<dbReference type="Proteomes" id="UP000675664">
    <property type="component" value="Unassembled WGS sequence"/>
</dbReference>
<dbReference type="AlphaFoldDB" id="A0A8J7W4N9"/>
<evidence type="ECO:0000256" key="6">
    <source>
        <dbReference type="SAM" id="Phobius"/>
    </source>
</evidence>